<keyword evidence="3" id="KW-1185">Reference proteome</keyword>
<dbReference type="AlphaFoldDB" id="A0A9P6PPL6"/>
<evidence type="ECO:0000313" key="3">
    <source>
        <dbReference type="Proteomes" id="UP000726737"/>
    </source>
</evidence>
<sequence length="870" mass="99341">MDNSAGTHGQGNDASENTSNQPQDDLSMTSADSSEWETESSNDGGDDLDVSEESFDDDDDEFMDEEEFGGVFLDDHDGEIDIETLTPATRANRRPNMEDIWSEFSGDEKYEPRVNISDNDGQGDNDMVDRNIEERFMFTALDEMQLTHKIRHLMLNLTRGRIEREKKLRIGAWRNDVSTSLSASSSSSTESSSSSPSSVNGPYLHRLVVRGSEHPKEVEHSPAITFHHQCANSLVVTPSSMGLWDDIFTISADAIMRGGVLERMTEKFYHKRLNAAVGEDDQYNDMATESVYRPYAGELKTVKATKFLKTSFYRFDQLPPSDDYVVLEDGDDPLCLAHKYGYLAHGTNDGKLIVYCTQCGEEPLEIYSDILSDDPNMMINSLQLVRWPRYYRSRMAQEQDPQCPTDESVEELFDGEDDYDEEDGYPTKTGQFDHYLVITGNDKGLYVIGLPDHVDSHGRFSSDFDDHRFKYKESHTWIRHGFEGEALNDAKVSPNDRWIAVVGDSAKVWIIEVTHVPETEDQRILREEQELLLGLETDSDEYMSDSTLSPNDSMAEAEVKLNIADEPKGSRGEKRSRSDDHVLSDRDNTSFKNARSKCMPRLLHQFGDPQEMLIPNKVLYPPKSSKGRRQQRNMRPANAEPYSSQYVSWNATSTKFVHSSDVSSRVLVWSMPAREIVCCVDTGGASFGIEFHPKLENLFAVCNWYGFVHIVDVTGCCVGDEDLIPGDSHYNGQTERGPGLTGCEGPHYEEKHDILMLSFRGEKDKSLRILDALRGLGWSTDGQHLYVATLRRVLRFELSDDRIRIPRLFELCARKVREWKERGYNQRFTYESPKKIRKAFKPIPDEWQYVPYYLKRRIWGDHYLMRSHDG</sequence>
<dbReference type="EMBL" id="JAAAJA010000770">
    <property type="protein sequence ID" value="KAG0249774.1"/>
    <property type="molecule type" value="Genomic_DNA"/>
</dbReference>
<feature type="compositionally biased region" description="Low complexity" evidence="1">
    <location>
        <begin position="179"/>
        <end position="198"/>
    </location>
</feature>
<dbReference type="PANTHER" id="PTHR43991:SF9">
    <property type="entry name" value="DUF2415 DOMAIN-CONTAINING PROTEIN"/>
    <property type="match status" value="1"/>
</dbReference>
<feature type="compositionally biased region" description="Basic and acidic residues" evidence="1">
    <location>
        <begin position="562"/>
        <end position="589"/>
    </location>
</feature>
<comment type="caution">
    <text evidence="2">The sequence shown here is derived from an EMBL/GenBank/DDBJ whole genome shotgun (WGS) entry which is preliminary data.</text>
</comment>
<dbReference type="PANTHER" id="PTHR43991">
    <property type="entry name" value="WD REPEAT PROTEIN (AFU_ORTHOLOGUE AFUA_8G05640)-RELATED"/>
    <property type="match status" value="1"/>
</dbReference>
<dbReference type="OrthoDB" id="418169at2759"/>
<protein>
    <submittedName>
        <fullName evidence="2">Uncharacterized protein</fullName>
    </submittedName>
</protein>
<proteinExistence type="predicted"/>
<dbReference type="SUPFAM" id="SSF82171">
    <property type="entry name" value="DPP6 N-terminal domain-like"/>
    <property type="match status" value="1"/>
</dbReference>
<organism evidence="2 3">
    <name type="scientific">Mortierella polycephala</name>
    <dbReference type="NCBI Taxonomy" id="41804"/>
    <lineage>
        <taxon>Eukaryota</taxon>
        <taxon>Fungi</taxon>
        <taxon>Fungi incertae sedis</taxon>
        <taxon>Mucoromycota</taxon>
        <taxon>Mortierellomycotina</taxon>
        <taxon>Mortierellomycetes</taxon>
        <taxon>Mortierellales</taxon>
        <taxon>Mortierellaceae</taxon>
        <taxon>Mortierella</taxon>
    </lineage>
</organism>
<evidence type="ECO:0000313" key="2">
    <source>
        <dbReference type="EMBL" id="KAG0249774.1"/>
    </source>
</evidence>
<dbReference type="Proteomes" id="UP000726737">
    <property type="component" value="Unassembled WGS sequence"/>
</dbReference>
<name>A0A9P6PPL6_9FUNG</name>
<accession>A0A9P6PPL6</accession>
<feature type="region of interest" description="Disordered" evidence="1">
    <location>
        <begin position="179"/>
        <end position="202"/>
    </location>
</feature>
<evidence type="ECO:0000256" key="1">
    <source>
        <dbReference type="SAM" id="MobiDB-lite"/>
    </source>
</evidence>
<feature type="compositionally biased region" description="Polar residues" evidence="1">
    <location>
        <begin position="1"/>
        <end position="33"/>
    </location>
</feature>
<reference evidence="2" key="1">
    <citation type="journal article" date="2020" name="Fungal Divers.">
        <title>Resolving the Mortierellaceae phylogeny through synthesis of multi-gene phylogenetics and phylogenomics.</title>
        <authorList>
            <person name="Vandepol N."/>
            <person name="Liber J."/>
            <person name="Desiro A."/>
            <person name="Na H."/>
            <person name="Kennedy M."/>
            <person name="Barry K."/>
            <person name="Grigoriev I.V."/>
            <person name="Miller A.N."/>
            <person name="O'Donnell K."/>
            <person name="Stajich J.E."/>
            <person name="Bonito G."/>
        </authorList>
    </citation>
    <scope>NUCLEOTIDE SEQUENCE</scope>
    <source>
        <strain evidence="2">KOD948</strain>
    </source>
</reference>
<feature type="region of interest" description="Disordered" evidence="1">
    <location>
        <begin position="562"/>
        <end position="594"/>
    </location>
</feature>
<feature type="compositionally biased region" description="Acidic residues" evidence="1">
    <location>
        <begin position="34"/>
        <end position="61"/>
    </location>
</feature>
<gene>
    <name evidence="2" type="ORF">BG011_008971</name>
</gene>
<feature type="region of interest" description="Disordered" evidence="1">
    <location>
        <begin position="1"/>
        <end position="61"/>
    </location>
</feature>
<feature type="region of interest" description="Disordered" evidence="1">
    <location>
        <begin position="617"/>
        <end position="639"/>
    </location>
</feature>